<evidence type="ECO:0000256" key="1">
    <source>
        <dbReference type="SAM" id="SignalP"/>
    </source>
</evidence>
<accession>A0AA42U6N3</accession>
<dbReference type="RefSeq" id="WP_279746468.1">
    <property type="nucleotide sequence ID" value="NZ_JAOCIL010000001.1"/>
</dbReference>
<evidence type="ECO:0000313" key="3">
    <source>
        <dbReference type="Proteomes" id="UP001161567"/>
    </source>
</evidence>
<gene>
    <name evidence="2" type="ORF">N5I27_03995</name>
</gene>
<dbReference type="AlphaFoldDB" id="A0AA42U6N3"/>
<feature type="chain" id="PRO_5041427283" evidence="1">
    <location>
        <begin position="20"/>
        <end position="169"/>
    </location>
</feature>
<comment type="caution">
    <text evidence="2">The sequence shown here is derived from an EMBL/GenBank/DDBJ whole genome shotgun (WGS) entry which is preliminary data.</text>
</comment>
<protein>
    <submittedName>
        <fullName evidence="2">Aldose 1-epimerase family protein</fullName>
    </submittedName>
</protein>
<dbReference type="PROSITE" id="PS51257">
    <property type="entry name" value="PROKAR_LIPOPROTEIN"/>
    <property type="match status" value="1"/>
</dbReference>
<dbReference type="EMBL" id="JAOCIL010000001">
    <property type="protein sequence ID" value="MDH1437587.1"/>
    <property type="molecule type" value="Genomic_DNA"/>
</dbReference>
<organism evidence="2 3">
    <name type="scientific">Acinetobacter johnsonii</name>
    <dbReference type="NCBI Taxonomy" id="40214"/>
    <lineage>
        <taxon>Bacteria</taxon>
        <taxon>Pseudomonadati</taxon>
        <taxon>Pseudomonadota</taxon>
        <taxon>Gammaproteobacteria</taxon>
        <taxon>Moraxellales</taxon>
        <taxon>Moraxellaceae</taxon>
        <taxon>Acinetobacter</taxon>
    </lineage>
</organism>
<proteinExistence type="predicted"/>
<dbReference type="Proteomes" id="UP001161567">
    <property type="component" value="Unassembled WGS sequence"/>
</dbReference>
<name>A0AA42U6N3_ACIJO</name>
<sequence>MKKITVTTIFMAVLLSACNQEPQSTAIAPSQIDQQSTPVNDIGTQDISEVTVEDIPVEQETMPADEYVQSSDEPPVELHLSERFNEHVAKMGNGNYLQLDLSAVSDEVTIHNVTVNRGNTCAPYMWYSRWPGHGTLKFGQTVSAHIQCNFHSVKEIVVDTDLGSYTFNF</sequence>
<evidence type="ECO:0000313" key="2">
    <source>
        <dbReference type="EMBL" id="MDH1437587.1"/>
    </source>
</evidence>
<feature type="signal peptide" evidence="1">
    <location>
        <begin position="1"/>
        <end position="19"/>
    </location>
</feature>
<reference evidence="2" key="1">
    <citation type="submission" date="2022-09" db="EMBL/GenBank/DDBJ databases">
        <title>Intensive care unit water sources are persistently colonized with multi-drug resistant bacteria and are the site of extensive horizontal gene transfer of antibiotic resistance genes.</title>
        <authorList>
            <person name="Diorio-Toth L."/>
        </authorList>
    </citation>
    <scope>NUCLEOTIDE SEQUENCE</scope>
    <source>
        <strain evidence="2">GD03725</strain>
    </source>
</reference>
<keyword evidence="1" id="KW-0732">Signal</keyword>